<accession>A0A5K7ZIT7</accession>
<dbReference type="PROSITE" id="PS50893">
    <property type="entry name" value="ABC_TRANSPORTER_2"/>
    <property type="match status" value="1"/>
</dbReference>
<proteinExistence type="predicted"/>
<evidence type="ECO:0000256" key="3">
    <source>
        <dbReference type="ARBA" id="ARBA00022840"/>
    </source>
</evidence>
<dbReference type="AlphaFoldDB" id="A0A5K7ZIT7"/>
<dbReference type="PANTHER" id="PTHR42794">
    <property type="entry name" value="HEMIN IMPORT ATP-BINDING PROTEIN HMUV"/>
    <property type="match status" value="1"/>
</dbReference>
<keyword evidence="1" id="KW-0813">Transport</keyword>
<evidence type="ECO:0000313" key="8">
    <source>
        <dbReference type="Proteomes" id="UP000427769"/>
    </source>
</evidence>
<dbReference type="InterPro" id="IPR027417">
    <property type="entry name" value="P-loop_NTPase"/>
</dbReference>
<dbReference type="GO" id="GO:0005524">
    <property type="term" value="F:ATP binding"/>
    <property type="evidence" value="ECO:0007669"/>
    <property type="project" value="UniProtKB-KW"/>
</dbReference>
<keyword evidence="8" id="KW-1185">Reference proteome</keyword>
<dbReference type="EMBL" id="AP021875">
    <property type="protein sequence ID" value="BBO75977.1"/>
    <property type="molecule type" value="Genomic_DNA"/>
</dbReference>
<dbReference type="PROSITE" id="PS00211">
    <property type="entry name" value="ABC_TRANSPORTER_1"/>
    <property type="match status" value="1"/>
</dbReference>
<keyword evidence="4" id="KW-1278">Translocase</keyword>
<evidence type="ECO:0000256" key="5">
    <source>
        <dbReference type="ARBA" id="ARBA00037066"/>
    </source>
</evidence>
<feature type="domain" description="ABC transporter" evidence="6">
    <location>
        <begin position="1"/>
        <end position="239"/>
    </location>
</feature>
<reference evidence="7 8" key="1">
    <citation type="submission" date="2019-11" db="EMBL/GenBank/DDBJ databases">
        <title>Comparative genomics of hydrocarbon-degrading Desulfosarcina strains.</title>
        <authorList>
            <person name="Watanabe M."/>
            <person name="Kojima H."/>
            <person name="Fukui M."/>
        </authorList>
    </citation>
    <scope>NUCLEOTIDE SEQUENCE [LARGE SCALE GENOMIC DNA]</scope>
    <source>
        <strain evidence="7 8">PP31</strain>
    </source>
</reference>
<dbReference type="Proteomes" id="UP000427769">
    <property type="component" value="Chromosome"/>
</dbReference>
<keyword evidence="2" id="KW-0547">Nucleotide-binding</keyword>
<comment type="function">
    <text evidence="5">Part of the ABC transporter complex HmuTUV involved in hemin import. Responsible for energy coupling to the transport system.</text>
</comment>
<dbReference type="Pfam" id="PF00005">
    <property type="entry name" value="ABC_tran"/>
    <property type="match status" value="1"/>
</dbReference>
<evidence type="ECO:0000259" key="6">
    <source>
        <dbReference type="PROSITE" id="PS50893"/>
    </source>
</evidence>
<gene>
    <name evidence="7" type="ORF">DSCW_33940</name>
</gene>
<organism evidence="7 8">
    <name type="scientific">Desulfosarcina widdelii</name>
    <dbReference type="NCBI Taxonomy" id="947919"/>
    <lineage>
        <taxon>Bacteria</taxon>
        <taxon>Pseudomonadati</taxon>
        <taxon>Thermodesulfobacteriota</taxon>
        <taxon>Desulfobacteria</taxon>
        <taxon>Desulfobacterales</taxon>
        <taxon>Desulfosarcinaceae</taxon>
        <taxon>Desulfosarcina</taxon>
    </lineage>
</organism>
<dbReference type="Gene3D" id="3.40.50.300">
    <property type="entry name" value="P-loop containing nucleotide triphosphate hydrolases"/>
    <property type="match status" value="1"/>
</dbReference>
<dbReference type="InterPro" id="IPR003439">
    <property type="entry name" value="ABC_transporter-like_ATP-bd"/>
</dbReference>
<dbReference type="RefSeq" id="WP_155304844.1">
    <property type="nucleotide sequence ID" value="NZ_AP021875.1"/>
</dbReference>
<keyword evidence="3" id="KW-0067">ATP-binding</keyword>
<evidence type="ECO:0000256" key="2">
    <source>
        <dbReference type="ARBA" id="ARBA00022741"/>
    </source>
</evidence>
<sequence>MALYDLDRIEFAYGPKTVIADLSLTIEGGHFYGIIGPNGSGKSTLIDLLAGHLKADAGSIRFDGRPLAAYSRKDLARRIALVPQDFRINFPYTCREIVMMGRYPHIPRFTRPGADDLATVDSIFKEADLLGFENRPINQLSGGERQRVIFARSLAQTTDVLLLDEATSNLDMRHTVQLLNLASRRVSDRTTVIAVLQDVNLAAMYCDRLVCMRKGEIFASGPLESVLNPETLKTVFKVDTQVFPSAFTGSLQVSFSKEVQS</sequence>
<dbReference type="PANTHER" id="PTHR42794:SF1">
    <property type="entry name" value="HEMIN IMPORT ATP-BINDING PROTEIN HMUV"/>
    <property type="match status" value="1"/>
</dbReference>
<name>A0A5K7ZIT7_9BACT</name>
<dbReference type="CDD" id="cd03214">
    <property type="entry name" value="ABC_Iron-Siderophores_B12_Hemin"/>
    <property type="match status" value="1"/>
</dbReference>
<dbReference type="FunFam" id="3.40.50.300:FF:000134">
    <property type="entry name" value="Iron-enterobactin ABC transporter ATP-binding protein"/>
    <property type="match status" value="1"/>
</dbReference>
<dbReference type="SMART" id="SM00382">
    <property type="entry name" value="AAA"/>
    <property type="match status" value="1"/>
</dbReference>
<evidence type="ECO:0000313" key="7">
    <source>
        <dbReference type="EMBL" id="BBO75977.1"/>
    </source>
</evidence>
<dbReference type="SUPFAM" id="SSF52540">
    <property type="entry name" value="P-loop containing nucleoside triphosphate hydrolases"/>
    <property type="match status" value="1"/>
</dbReference>
<dbReference type="KEGG" id="dwd:DSCW_33940"/>
<protein>
    <submittedName>
        <fullName evidence="7">ABC transporter</fullName>
    </submittedName>
</protein>
<dbReference type="OrthoDB" id="9809450at2"/>
<dbReference type="InterPro" id="IPR003593">
    <property type="entry name" value="AAA+_ATPase"/>
</dbReference>
<evidence type="ECO:0000256" key="1">
    <source>
        <dbReference type="ARBA" id="ARBA00022448"/>
    </source>
</evidence>
<dbReference type="InterPro" id="IPR017871">
    <property type="entry name" value="ABC_transporter-like_CS"/>
</dbReference>
<evidence type="ECO:0000256" key="4">
    <source>
        <dbReference type="ARBA" id="ARBA00022967"/>
    </source>
</evidence>
<dbReference type="GO" id="GO:0016887">
    <property type="term" value="F:ATP hydrolysis activity"/>
    <property type="evidence" value="ECO:0007669"/>
    <property type="project" value="InterPro"/>
</dbReference>